<proteinExistence type="predicted"/>
<dbReference type="AlphaFoldDB" id="A0A4C1W4A6"/>
<dbReference type="EMBL" id="BGZK01000470">
    <property type="protein sequence ID" value="GBP45710.1"/>
    <property type="molecule type" value="Genomic_DNA"/>
</dbReference>
<reference evidence="2 3" key="1">
    <citation type="journal article" date="2019" name="Commun. Biol.">
        <title>The bagworm genome reveals a unique fibroin gene that provides high tensile strength.</title>
        <authorList>
            <person name="Kono N."/>
            <person name="Nakamura H."/>
            <person name="Ohtoshi R."/>
            <person name="Tomita M."/>
            <person name="Numata K."/>
            <person name="Arakawa K."/>
        </authorList>
    </citation>
    <scope>NUCLEOTIDE SEQUENCE [LARGE SCALE GENOMIC DNA]</scope>
</reference>
<sequence>MEVADTWLNTPDHNHQTSQNTNIEDEEPPTWKKYIPSRPSNTKRYDGNDYLPTFDQLSTPRSCRTDKKRFSHTPPSLNRDEKIFSALVAKNSARILDAGFYPAPVHSTNPCGKKISPEGCPGAAEGGHAPEALCSASCFCSNGPSSLVPRGHKKSDVRPLNDQELGHFRVRPRPTPM</sequence>
<gene>
    <name evidence="2" type="ORF">EVAR_44938_1</name>
</gene>
<feature type="region of interest" description="Disordered" evidence="1">
    <location>
        <begin position="1"/>
        <end position="51"/>
    </location>
</feature>
<name>A0A4C1W4A6_EUMVA</name>
<feature type="compositionally biased region" description="Basic residues" evidence="1">
    <location>
        <begin position="168"/>
        <end position="177"/>
    </location>
</feature>
<feature type="region of interest" description="Disordered" evidence="1">
    <location>
        <begin position="147"/>
        <end position="177"/>
    </location>
</feature>
<evidence type="ECO:0000313" key="3">
    <source>
        <dbReference type="Proteomes" id="UP000299102"/>
    </source>
</evidence>
<organism evidence="2 3">
    <name type="scientific">Eumeta variegata</name>
    <name type="common">Bagworm moth</name>
    <name type="synonym">Eumeta japonica</name>
    <dbReference type="NCBI Taxonomy" id="151549"/>
    <lineage>
        <taxon>Eukaryota</taxon>
        <taxon>Metazoa</taxon>
        <taxon>Ecdysozoa</taxon>
        <taxon>Arthropoda</taxon>
        <taxon>Hexapoda</taxon>
        <taxon>Insecta</taxon>
        <taxon>Pterygota</taxon>
        <taxon>Neoptera</taxon>
        <taxon>Endopterygota</taxon>
        <taxon>Lepidoptera</taxon>
        <taxon>Glossata</taxon>
        <taxon>Ditrysia</taxon>
        <taxon>Tineoidea</taxon>
        <taxon>Psychidae</taxon>
        <taxon>Oiketicinae</taxon>
        <taxon>Eumeta</taxon>
    </lineage>
</organism>
<keyword evidence="3" id="KW-1185">Reference proteome</keyword>
<feature type="compositionally biased region" description="Polar residues" evidence="1">
    <location>
        <begin position="7"/>
        <end position="22"/>
    </location>
</feature>
<dbReference type="OrthoDB" id="123207at2759"/>
<feature type="compositionally biased region" description="Basic and acidic residues" evidence="1">
    <location>
        <begin position="154"/>
        <end position="167"/>
    </location>
</feature>
<protein>
    <submittedName>
        <fullName evidence="2">Uncharacterized protein</fullName>
    </submittedName>
</protein>
<evidence type="ECO:0000256" key="1">
    <source>
        <dbReference type="SAM" id="MobiDB-lite"/>
    </source>
</evidence>
<accession>A0A4C1W4A6</accession>
<dbReference type="Proteomes" id="UP000299102">
    <property type="component" value="Unassembled WGS sequence"/>
</dbReference>
<comment type="caution">
    <text evidence="2">The sequence shown here is derived from an EMBL/GenBank/DDBJ whole genome shotgun (WGS) entry which is preliminary data.</text>
</comment>
<evidence type="ECO:0000313" key="2">
    <source>
        <dbReference type="EMBL" id="GBP45710.1"/>
    </source>
</evidence>